<feature type="transmembrane region" description="Helical" evidence="1">
    <location>
        <begin position="7"/>
        <end position="31"/>
    </location>
</feature>
<feature type="domain" description="Signal transduction histidine kinase internal region" evidence="2">
    <location>
        <begin position="90"/>
        <end position="168"/>
    </location>
</feature>
<comment type="caution">
    <text evidence="3">The sequence shown here is derived from an EMBL/GenBank/DDBJ whole genome shotgun (WGS) entry which is preliminary data.</text>
</comment>
<accession>A0ABP9FTQ8</accession>
<evidence type="ECO:0000313" key="3">
    <source>
        <dbReference type="EMBL" id="GAA4917006.1"/>
    </source>
</evidence>
<proteinExistence type="predicted"/>
<gene>
    <name evidence="3" type="ORF">GCM10023313_20740</name>
</gene>
<keyword evidence="1" id="KW-1133">Transmembrane helix</keyword>
<sequence length="277" mass="32073">MRQKKMLLFTGQFFLVSIVTALLIPAVLHAFLYLEQSGFFPPSDLVLGKNLFVILFINALMVSLFVNFGFCGLRFHEESMKLHEALVESQLQLLQQQISPHFMFNVLNHINILMREDVSLASALLIRYAKILRYQLDNDKNKKGNLGKDVQFLQDFVEIQKIRWGEELDICCSWKMENCDREFPPLLLITFIENAFKHVSRGVTDKAYVDINFIQTTQYVCLNVKNSKSIIQRDKYPVSGIGLLNVKKRLDILYGANYDLTVEDSETTYYTKLHISL</sequence>
<organism evidence="3 4">
    <name type="scientific">Mucilaginibacter defluvii</name>
    <dbReference type="NCBI Taxonomy" id="1196019"/>
    <lineage>
        <taxon>Bacteria</taxon>
        <taxon>Pseudomonadati</taxon>
        <taxon>Bacteroidota</taxon>
        <taxon>Sphingobacteriia</taxon>
        <taxon>Sphingobacteriales</taxon>
        <taxon>Sphingobacteriaceae</taxon>
        <taxon>Mucilaginibacter</taxon>
    </lineage>
</organism>
<dbReference type="InterPro" id="IPR036890">
    <property type="entry name" value="HATPase_C_sf"/>
</dbReference>
<dbReference type="PANTHER" id="PTHR34220:SF7">
    <property type="entry name" value="SENSOR HISTIDINE KINASE YPDA"/>
    <property type="match status" value="1"/>
</dbReference>
<protein>
    <recommendedName>
        <fullName evidence="2">Signal transduction histidine kinase internal region domain-containing protein</fullName>
    </recommendedName>
</protein>
<evidence type="ECO:0000313" key="4">
    <source>
        <dbReference type="Proteomes" id="UP001501436"/>
    </source>
</evidence>
<dbReference type="InterPro" id="IPR010559">
    <property type="entry name" value="Sig_transdc_His_kin_internal"/>
</dbReference>
<dbReference type="Gene3D" id="3.30.565.10">
    <property type="entry name" value="Histidine kinase-like ATPase, C-terminal domain"/>
    <property type="match status" value="1"/>
</dbReference>
<dbReference type="Pfam" id="PF06580">
    <property type="entry name" value="His_kinase"/>
    <property type="match status" value="1"/>
</dbReference>
<evidence type="ECO:0000256" key="1">
    <source>
        <dbReference type="SAM" id="Phobius"/>
    </source>
</evidence>
<dbReference type="InterPro" id="IPR050640">
    <property type="entry name" value="Bact_2-comp_sensor_kinase"/>
</dbReference>
<dbReference type="EMBL" id="BAABJI010000002">
    <property type="protein sequence ID" value="GAA4917006.1"/>
    <property type="molecule type" value="Genomic_DNA"/>
</dbReference>
<dbReference type="PANTHER" id="PTHR34220">
    <property type="entry name" value="SENSOR HISTIDINE KINASE YPDA"/>
    <property type="match status" value="1"/>
</dbReference>
<keyword evidence="4" id="KW-1185">Reference proteome</keyword>
<reference evidence="4" key="1">
    <citation type="journal article" date="2019" name="Int. J. Syst. Evol. Microbiol.">
        <title>The Global Catalogue of Microorganisms (GCM) 10K type strain sequencing project: providing services to taxonomists for standard genome sequencing and annotation.</title>
        <authorList>
            <consortium name="The Broad Institute Genomics Platform"/>
            <consortium name="The Broad Institute Genome Sequencing Center for Infectious Disease"/>
            <person name="Wu L."/>
            <person name="Ma J."/>
        </authorList>
    </citation>
    <scope>NUCLEOTIDE SEQUENCE [LARGE SCALE GENOMIC DNA]</scope>
    <source>
        <strain evidence="4">JCM 18283</strain>
    </source>
</reference>
<name>A0ABP9FTQ8_9SPHI</name>
<feature type="transmembrane region" description="Helical" evidence="1">
    <location>
        <begin position="51"/>
        <end position="73"/>
    </location>
</feature>
<keyword evidence="1" id="KW-0812">Transmembrane</keyword>
<dbReference type="Proteomes" id="UP001501436">
    <property type="component" value="Unassembled WGS sequence"/>
</dbReference>
<evidence type="ECO:0000259" key="2">
    <source>
        <dbReference type="Pfam" id="PF06580"/>
    </source>
</evidence>
<dbReference type="SUPFAM" id="SSF55874">
    <property type="entry name" value="ATPase domain of HSP90 chaperone/DNA topoisomerase II/histidine kinase"/>
    <property type="match status" value="1"/>
</dbReference>
<keyword evidence="1" id="KW-0472">Membrane</keyword>